<feature type="domain" description="Solute-binding protein family 3/N-terminal" evidence="3">
    <location>
        <begin position="34"/>
        <end position="262"/>
    </location>
</feature>
<dbReference type="AlphaFoldDB" id="A0A6N9ZIB0"/>
<keyword evidence="2" id="KW-0732">Signal</keyword>
<dbReference type="GO" id="GO:0042597">
    <property type="term" value="C:periplasmic space"/>
    <property type="evidence" value="ECO:0007669"/>
    <property type="project" value="UniProtKB-SubCell"/>
</dbReference>
<sequence length="279" mass="29734">MKATHLGIFVALTLAQNAIGAEVPVTESVKSSGTLTIANGLDYAPFEFVDANGQPAGLDVDLAHEAAKLITAKLDLQRIPFASQIPSLAAGRVKVAWATFTVKEDRLKQVDFVTFLQSGTVAMVLPDKKDSISDAQSLCGKRVAVQTGSAADFTTDKLSEDCAKSNLPKIDKVIYPEQKDTIQAVLTGRADARFDDSTAAGYYEQTSNGKLVVAPGVYDVLPLGVAVQKGDKASAEMMQAIFQELIANGKYETVLDKYGMSLAAVKKSRIITSVDQIAE</sequence>
<dbReference type="SUPFAM" id="SSF53850">
    <property type="entry name" value="Periplasmic binding protein-like II"/>
    <property type="match status" value="1"/>
</dbReference>
<comment type="caution">
    <text evidence="4">The sequence shown here is derived from an EMBL/GenBank/DDBJ whole genome shotgun (WGS) entry which is preliminary data.</text>
</comment>
<proteinExistence type="predicted"/>
<dbReference type="RefSeq" id="WP_163879882.1">
    <property type="nucleotide sequence ID" value="NZ_WUEP01000013.1"/>
</dbReference>
<evidence type="ECO:0000256" key="1">
    <source>
        <dbReference type="ARBA" id="ARBA00004418"/>
    </source>
</evidence>
<comment type="subcellular location">
    <subcellularLocation>
        <location evidence="1">Periplasm</location>
    </subcellularLocation>
</comment>
<dbReference type="EMBL" id="WUEP01000013">
    <property type="protein sequence ID" value="NEH93001.1"/>
    <property type="molecule type" value="Genomic_DNA"/>
</dbReference>
<dbReference type="SMART" id="SM00062">
    <property type="entry name" value="PBPb"/>
    <property type="match status" value="1"/>
</dbReference>
<dbReference type="CDD" id="cd01004">
    <property type="entry name" value="PBP2_MidA_like"/>
    <property type="match status" value="1"/>
</dbReference>
<dbReference type="Proteomes" id="UP000468864">
    <property type="component" value="Unassembled WGS sequence"/>
</dbReference>
<protein>
    <submittedName>
        <fullName evidence="4">Transporter substrate-binding domain-containing protein</fullName>
    </submittedName>
</protein>
<name>A0A6N9ZIB0_9HYPH</name>
<evidence type="ECO:0000313" key="4">
    <source>
        <dbReference type="EMBL" id="NEH93001.1"/>
    </source>
</evidence>
<evidence type="ECO:0000256" key="2">
    <source>
        <dbReference type="ARBA" id="ARBA00022729"/>
    </source>
</evidence>
<dbReference type="PANTHER" id="PTHR35936">
    <property type="entry name" value="MEMBRANE-BOUND LYTIC MUREIN TRANSGLYCOSYLASE F"/>
    <property type="match status" value="1"/>
</dbReference>
<dbReference type="Gene3D" id="3.40.190.10">
    <property type="entry name" value="Periplasmic binding protein-like II"/>
    <property type="match status" value="2"/>
</dbReference>
<organism evidence="4 5">
    <name type="scientific">Rhizobium laguerreae</name>
    <dbReference type="NCBI Taxonomy" id="1076926"/>
    <lineage>
        <taxon>Bacteria</taxon>
        <taxon>Pseudomonadati</taxon>
        <taxon>Pseudomonadota</taxon>
        <taxon>Alphaproteobacteria</taxon>
        <taxon>Hyphomicrobiales</taxon>
        <taxon>Rhizobiaceae</taxon>
        <taxon>Rhizobium/Agrobacterium group</taxon>
        <taxon>Rhizobium</taxon>
    </lineage>
</organism>
<dbReference type="Pfam" id="PF00497">
    <property type="entry name" value="SBP_bac_3"/>
    <property type="match status" value="1"/>
</dbReference>
<evidence type="ECO:0000313" key="5">
    <source>
        <dbReference type="Proteomes" id="UP000468864"/>
    </source>
</evidence>
<reference evidence="4 5" key="1">
    <citation type="submission" date="2019-12" db="EMBL/GenBank/DDBJ databases">
        <title>Rhizobium genotypes associated with high levels of biological nitrogen fixation by grain legumes in a temperate-maritime cropping system.</title>
        <authorList>
            <person name="Maluk M."/>
            <person name="Francesc Ferrando Molina F."/>
            <person name="Lopez Del Egido L."/>
            <person name="Lafos M."/>
            <person name="Langarica-Fuentes A."/>
            <person name="Gebre Yohannes G."/>
            <person name="Young M.W."/>
            <person name="Martin P."/>
            <person name="Gantlett R."/>
            <person name="Kenicer G."/>
            <person name="Hawes C."/>
            <person name="Begg G.S."/>
            <person name="Quilliam R.S."/>
            <person name="Squire G.R."/>
            <person name="Poole P.S."/>
            <person name="Young P.W."/>
            <person name="Iannetta P.M."/>
            <person name="James E.K."/>
        </authorList>
    </citation>
    <scope>NUCLEOTIDE SEQUENCE [LARGE SCALE GENOMIC DNA]</scope>
    <source>
        <strain evidence="4 5">JHI2449</strain>
    </source>
</reference>
<evidence type="ECO:0000259" key="3">
    <source>
        <dbReference type="SMART" id="SM00062"/>
    </source>
</evidence>
<gene>
    <name evidence="4" type="ORF">GR206_18560</name>
</gene>
<dbReference type="PANTHER" id="PTHR35936:SF17">
    <property type="entry name" value="ARGININE-BINDING EXTRACELLULAR PROTEIN ARTP"/>
    <property type="match status" value="1"/>
</dbReference>
<dbReference type="InterPro" id="IPR001638">
    <property type="entry name" value="Solute-binding_3/MltF_N"/>
</dbReference>
<accession>A0A6N9ZIB0</accession>